<dbReference type="CDD" id="cd02969">
    <property type="entry name" value="PRX_like1"/>
    <property type="match status" value="1"/>
</dbReference>
<reference evidence="4" key="1">
    <citation type="journal article" date="2013" name="Science">
        <title>Gene transfer from bacteria and archaea facilitated evolution of an extremophilic eukaryote.</title>
        <authorList>
            <person name="Schonknecht G."/>
            <person name="Chen W.H."/>
            <person name="Ternes C.M."/>
            <person name="Barbier G.G."/>
            <person name="Shrestha R.P."/>
            <person name="Stanke M."/>
            <person name="Brautigam A."/>
            <person name="Baker B.J."/>
            <person name="Banfield J.F."/>
            <person name="Garavito R.M."/>
            <person name="Carr K."/>
            <person name="Wilkerson C."/>
            <person name="Rensing S.A."/>
            <person name="Gagneul D."/>
            <person name="Dickenson N.E."/>
            <person name="Oesterhelt C."/>
            <person name="Lercher M.J."/>
            <person name="Weber A.P."/>
        </authorList>
    </citation>
    <scope>NUCLEOTIDE SEQUENCE [LARGE SCALE GENOMIC DNA]</scope>
    <source>
        <strain evidence="4">074W</strain>
    </source>
</reference>
<dbReference type="eggNOG" id="ENOG502QQ4U">
    <property type="taxonomic scope" value="Eukaryota"/>
</dbReference>
<proteinExistence type="predicted"/>
<evidence type="ECO:0000259" key="1">
    <source>
        <dbReference type="PROSITE" id="PS51352"/>
    </source>
</evidence>
<feature type="domain" description="Thioredoxin" evidence="1">
    <location>
        <begin position="58"/>
        <end position="216"/>
    </location>
</feature>
<dbReference type="RefSeq" id="XP_005708815.1">
    <property type="nucleotide sequence ID" value="XM_005708758.1"/>
</dbReference>
<dbReference type="InterPro" id="IPR000866">
    <property type="entry name" value="AhpC/TSA"/>
</dbReference>
<dbReference type="AlphaFoldDB" id="M2X715"/>
<dbReference type="KEGG" id="gsl:Gasu_07020"/>
<dbReference type="GO" id="GO:0016209">
    <property type="term" value="F:antioxidant activity"/>
    <property type="evidence" value="ECO:0007669"/>
    <property type="project" value="InterPro"/>
</dbReference>
<dbReference type="PROSITE" id="PS51352">
    <property type="entry name" value="THIOREDOXIN_2"/>
    <property type="match status" value="1"/>
</dbReference>
<dbReference type="InterPro" id="IPR013766">
    <property type="entry name" value="Thioredoxin_domain"/>
</dbReference>
<dbReference type="Pfam" id="PF00578">
    <property type="entry name" value="AhpC-TSA"/>
    <property type="match status" value="1"/>
</dbReference>
<dbReference type="OrthoDB" id="1308at2759"/>
<reference evidence="3" key="2">
    <citation type="journal article" date="2013" name="Science">
        <title>Gene Transfer from Bacteria and Archaea Facilitated Evolution of an Extremophilic Eukaryote.</title>
        <authorList>
            <person name="Schoenknecht G."/>
            <person name="Chen W.-H."/>
            <person name="Ternes C.M."/>
            <person name="Barbier G.G."/>
            <person name="Shrestha R.P."/>
            <person name="Stanke M."/>
            <person name="Brautigam A."/>
            <person name="Baker B.J."/>
            <person name="Banfield J.F."/>
            <person name="Garavito R.M."/>
            <person name="Carr K."/>
            <person name="Wilkerson C."/>
            <person name="Rensing S.A."/>
            <person name="Gagneul D."/>
            <person name="Dickenson N.E."/>
            <person name="Oesterhelt C."/>
            <person name="Lercher M.J."/>
            <person name="Weber A.P.M."/>
        </authorList>
    </citation>
    <scope>NUCLEOTIDE SEQUENCE</scope>
    <source>
        <strain evidence="3">074W</strain>
    </source>
</reference>
<gene>
    <name evidence="3" type="ORF">Gasu_07020</name>
</gene>
<keyword evidence="4" id="KW-1185">Reference proteome</keyword>
<dbReference type="PANTHER" id="PTHR43640">
    <property type="entry name" value="OS07G0260300 PROTEIN"/>
    <property type="match status" value="1"/>
</dbReference>
<evidence type="ECO:0000313" key="2">
    <source>
        <dbReference type="EMBL" id="EME32294.1"/>
    </source>
</evidence>
<dbReference type="Gene3D" id="3.40.30.10">
    <property type="entry name" value="Glutaredoxin"/>
    <property type="match status" value="1"/>
</dbReference>
<dbReference type="PANTHER" id="PTHR43640:SF1">
    <property type="entry name" value="THIOREDOXIN-DEPENDENT PEROXIREDOXIN"/>
    <property type="match status" value="1"/>
</dbReference>
<dbReference type="GO" id="GO:0016491">
    <property type="term" value="F:oxidoreductase activity"/>
    <property type="evidence" value="ECO:0007669"/>
    <property type="project" value="InterPro"/>
</dbReference>
<dbReference type="Gramene" id="EME32294">
    <property type="protein sequence ID" value="EME32294"/>
    <property type="gene ID" value="Gasu_07020"/>
</dbReference>
<dbReference type="GeneID" id="17090885"/>
<sequence>MPFVTNSCVFPTVQQLRKSSTRYTSGTCFREYPKQRNKIGRVCNLVLWAMVKTSSLELPLGSLAPDFRLLEPKSNSYISLLELNMHHGQGALVVFMCNHCPFVRHISEHLVQLGTYLKSQKIAMVGISPNDPDQFPEDGVECIKARAETLYTTFPYVFDETQQVAKAYGAVCTPEFFLFDRSLRLYYHGQLDDSRPNSTVPVTGKDLRNAIELMIQEKAPPFPQTPSVGCSIKWKREV</sequence>
<dbReference type="Gramene" id="EME32295">
    <property type="protein sequence ID" value="EME32295"/>
    <property type="gene ID" value="Gasu_07020"/>
</dbReference>
<evidence type="ECO:0000313" key="3">
    <source>
        <dbReference type="EMBL" id="EME32295.1"/>
    </source>
</evidence>
<accession>M2X715</accession>
<dbReference type="EMBL" id="KB454487">
    <property type="protein sequence ID" value="EME32295.1"/>
    <property type="molecule type" value="Genomic_DNA"/>
</dbReference>
<dbReference type="InterPro" id="IPR036249">
    <property type="entry name" value="Thioredoxin-like_sf"/>
</dbReference>
<evidence type="ECO:0000313" key="4">
    <source>
        <dbReference type="Proteomes" id="UP000030680"/>
    </source>
</evidence>
<protein>
    <submittedName>
        <fullName evidence="3">Antioxidant/ oxidoreductase isoform 1</fullName>
    </submittedName>
    <submittedName>
        <fullName evidence="2">Antioxidant/ oxidoreductase isoform 2</fullName>
    </submittedName>
</protein>
<name>M2X715_GALSU</name>
<dbReference type="STRING" id="130081.M2X715"/>
<dbReference type="EMBL" id="KB454487">
    <property type="protein sequence ID" value="EME32294.1"/>
    <property type="molecule type" value="Genomic_DNA"/>
</dbReference>
<dbReference type="RefSeq" id="XP_005708814.1">
    <property type="nucleotide sequence ID" value="XM_005708757.1"/>
</dbReference>
<dbReference type="OMA" id="CNIKWKP"/>
<dbReference type="InterPro" id="IPR047262">
    <property type="entry name" value="PRX-like1"/>
</dbReference>
<dbReference type="SUPFAM" id="SSF52833">
    <property type="entry name" value="Thioredoxin-like"/>
    <property type="match status" value="1"/>
</dbReference>
<dbReference type="Proteomes" id="UP000030680">
    <property type="component" value="Unassembled WGS sequence"/>
</dbReference>
<organism evidence="3 4">
    <name type="scientific">Galdieria sulphuraria</name>
    <name type="common">Red alga</name>
    <dbReference type="NCBI Taxonomy" id="130081"/>
    <lineage>
        <taxon>Eukaryota</taxon>
        <taxon>Rhodophyta</taxon>
        <taxon>Bangiophyceae</taxon>
        <taxon>Galdieriales</taxon>
        <taxon>Galdieriaceae</taxon>
        <taxon>Galdieria</taxon>
    </lineage>
</organism>